<feature type="coiled-coil region" evidence="1">
    <location>
        <begin position="406"/>
        <end position="450"/>
    </location>
</feature>
<evidence type="ECO:0000313" key="5">
    <source>
        <dbReference type="Proteomes" id="UP000008854"/>
    </source>
</evidence>
<evidence type="ECO:0000259" key="3">
    <source>
        <dbReference type="Pfam" id="PF14908"/>
    </source>
</evidence>
<evidence type="ECO:0000256" key="1">
    <source>
        <dbReference type="SAM" id="Coils"/>
    </source>
</evidence>
<feature type="domain" description="CCDC81 HU" evidence="3">
    <location>
        <begin position="15"/>
        <end position="77"/>
    </location>
</feature>
<dbReference type="STRING" id="6183.A0A5K4F3E3"/>
<protein>
    <submittedName>
        <fullName evidence="6">Coiled-coil domain-containing protein 81</fullName>
    </submittedName>
</protein>
<dbReference type="InterPro" id="IPR040673">
    <property type="entry name" value="CCDC81_HU_dom_2"/>
</dbReference>
<sequence>MIGGDKLGISIRDEDIWQELCSYLRKKLLTKKCVKFSNLGIFGFSHRELLLTDGVYVEVHRPVFLLSEKLCQSYGIVQRKYVIEGSIPLIQLNYSELSSQILVPREQIEDCIQNVCVTLGQYLYHEKFAEVIFNDIGKLRINKKKSKFCFFNSFLSELDNTGRLVQTFQNRPESSDGVTTDRSVLSDRSHGSINSVKKRLATIDEDKPSTSPMPPLSEKTYQFKKQDDQSSTSDKVSRIDDPDIVRCNTDSLTSCIQTSRMHRNNQVSAVEEMPETASQHESFPEKEFNENPTISSPPSTVADNTELNQKGYITPDLPKLYTTDIEQYVKQSSKVTSHCSASCTSSKLSDYSRSTLSSVRSLKSNIEELEKRIPKTDGNCNHAISKNNGLCYLCYQRRIRNIPVDLKDEIKKREQAEDELLQIYQRMRENNETNREQENLLTRRNELCKQAAFNLGVACSKRMKKSFVDPTIYQTFIMDKRPPTPLRQTKQKELKTELDNQVEQRLSEMHHLKEQELYLDKLEQVKLVKELEIQKRRVYESKLQNQSAYKEALDFQVKHKPEHLPKSESNSLGLMLRLFVDNDKKLNERNLIAKSVQEHQLKSIEELKNQFRNEQLNEKEQEKKVLKRVQDDLVTDIVQRKQEQKAMRQYLQNEWLKASQIKHDKELHEKLRDQAQKSLLLLEQTEKYQRCNQCQRSLDNVGQSHMTTDTYVRGKQFVI</sequence>
<evidence type="ECO:0000259" key="4">
    <source>
        <dbReference type="Pfam" id="PF18289"/>
    </source>
</evidence>
<evidence type="ECO:0000313" key="6">
    <source>
        <dbReference type="WBParaSite" id="Smp_244970.1"/>
    </source>
</evidence>
<keyword evidence="1" id="KW-0175">Coiled coil</keyword>
<feature type="compositionally biased region" description="Polar residues" evidence="2">
    <location>
        <begin position="170"/>
        <end position="183"/>
    </location>
</feature>
<dbReference type="InterPro" id="IPR028034">
    <property type="entry name" value="HU-CCDC81"/>
</dbReference>
<dbReference type="GO" id="GO:0005815">
    <property type="term" value="C:microtubule organizing center"/>
    <property type="evidence" value="ECO:0007669"/>
    <property type="project" value="TreeGrafter"/>
</dbReference>
<name>A0A5K4F3E3_SCHMA</name>
<proteinExistence type="predicted"/>
<dbReference type="InParanoid" id="A0A5K4F3E3"/>
<reference evidence="5" key="1">
    <citation type="journal article" date="2012" name="PLoS Negl. Trop. Dis.">
        <title>A systematically improved high quality genome and transcriptome of the human blood fluke Schistosoma mansoni.</title>
        <authorList>
            <person name="Protasio A.V."/>
            <person name="Tsai I.J."/>
            <person name="Babbage A."/>
            <person name="Nichol S."/>
            <person name="Hunt M."/>
            <person name="Aslett M.A."/>
            <person name="De Silva N."/>
            <person name="Velarde G.S."/>
            <person name="Anderson T.J."/>
            <person name="Clark R.C."/>
            <person name="Davidson C."/>
            <person name="Dillon G.P."/>
            <person name="Holroyd N.E."/>
            <person name="LoVerde P.T."/>
            <person name="Lloyd C."/>
            <person name="McQuillan J."/>
            <person name="Oliveira G."/>
            <person name="Otto T.D."/>
            <person name="Parker-Manuel S.J."/>
            <person name="Quail M.A."/>
            <person name="Wilson R.A."/>
            <person name="Zerlotini A."/>
            <person name="Dunne D.W."/>
            <person name="Berriman M."/>
        </authorList>
    </citation>
    <scope>NUCLEOTIDE SEQUENCE [LARGE SCALE GENOMIC DNA]</scope>
    <source>
        <strain evidence="5">Puerto Rican</strain>
    </source>
</reference>
<dbReference type="Proteomes" id="UP000008854">
    <property type="component" value="Unassembled WGS sequence"/>
</dbReference>
<dbReference type="Pfam" id="PF14908">
    <property type="entry name" value="HU-CCDC81_euk_1"/>
    <property type="match status" value="1"/>
</dbReference>
<dbReference type="PANTHER" id="PTHR14362">
    <property type="entry name" value="COILED-COIL DOMAIN-CONTAINING PROTEIN 81"/>
    <property type="match status" value="1"/>
</dbReference>
<dbReference type="Pfam" id="PF18289">
    <property type="entry name" value="HU-CCDC81_euk_2"/>
    <property type="match status" value="1"/>
</dbReference>
<feature type="region of interest" description="Disordered" evidence="2">
    <location>
        <begin position="170"/>
        <end position="239"/>
    </location>
</feature>
<evidence type="ECO:0000256" key="2">
    <source>
        <dbReference type="SAM" id="MobiDB-lite"/>
    </source>
</evidence>
<feature type="region of interest" description="Disordered" evidence="2">
    <location>
        <begin position="281"/>
        <end position="303"/>
    </location>
</feature>
<accession>A0A5K4F3E3</accession>
<feature type="domain" description="CCDC81 HU" evidence="4">
    <location>
        <begin position="90"/>
        <end position="162"/>
    </location>
</feature>
<dbReference type="PANTHER" id="PTHR14362:SF2">
    <property type="entry name" value="COILED-COIL DOMAIN-CONTAINING PROTEIN 81"/>
    <property type="match status" value="1"/>
</dbReference>
<dbReference type="WBParaSite" id="Smp_244970.1">
    <property type="protein sequence ID" value="Smp_244970.1"/>
    <property type="gene ID" value="Smp_244970"/>
</dbReference>
<reference evidence="6" key="2">
    <citation type="submission" date="2019-11" db="UniProtKB">
        <authorList>
            <consortium name="WormBaseParasite"/>
        </authorList>
    </citation>
    <scope>IDENTIFICATION</scope>
    <source>
        <strain evidence="6">Puerto Rican</strain>
    </source>
</reference>
<organism evidence="5 6">
    <name type="scientific">Schistosoma mansoni</name>
    <name type="common">Blood fluke</name>
    <dbReference type="NCBI Taxonomy" id="6183"/>
    <lineage>
        <taxon>Eukaryota</taxon>
        <taxon>Metazoa</taxon>
        <taxon>Spiralia</taxon>
        <taxon>Lophotrochozoa</taxon>
        <taxon>Platyhelminthes</taxon>
        <taxon>Trematoda</taxon>
        <taxon>Digenea</taxon>
        <taxon>Strigeidida</taxon>
        <taxon>Schistosomatoidea</taxon>
        <taxon>Schistosomatidae</taxon>
        <taxon>Schistosoma</taxon>
    </lineage>
</organism>
<dbReference type="InterPro" id="IPR026295">
    <property type="entry name" value="CCD81"/>
</dbReference>
<keyword evidence="5" id="KW-1185">Reference proteome</keyword>
<dbReference type="AlphaFoldDB" id="A0A5K4F3E3"/>
<feature type="compositionally biased region" description="Polar residues" evidence="2">
    <location>
        <begin position="290"/>
        <end position="303"/>
    </location>
</feature>
<feature type="coiled-coil region" evidence="1">
    <location>
        <begin position="594"/>
        <end position="632"/>
    </location>
</feature>